<feature type="non-terminal residue" evidence="1">
    <location>
        <position position="1"/>
    </location>
</feature>
<proteinExistence type="predicted"/>
<protein>
    <submittedName>
        <fullName evidence="1">30322_t:CDS:1</fullName>
    </submittedName>
</protein>
<accession>A0ABM8W197</accession>
<dbReference type="EMBL" id="CAJVQB010000632">
    <property type="protein sequence ID" value="CAG8499085.1"/>
    <property type="molecule type" value="Genomic_DNA"/>
</dbReference>
<keyword evidence="2" id="KW-1185">Reference proteome</keyword>
<sequence>TENIDKYLTEPVSNIVKAEMSQYLFLTANRIEPIPSELNSEEEIKEEALNEF</sequence>
<gene>
    <name evidence="1" type="ORF">GMARGA_LOCUS2109</name>
</gene>
<organism evidence="1 2">
    <name type="scientific">Gigaspora margarita</name>
    <dbReference type="NCBI Taxonomy" id="4874"/>
    <lineage>
        <taxon>Eukaryota</taxon>
        <taxon>Fungi</taxon>
        <taxon>Fungi incertae sedis</taxon>
        <taxon>Mucoromycota</taxon>
        <taxon>Glomeromycotina</taxon>
        <taxon>Glomeromycetes</taxon>
        <taxon>Diversisporales</taxon>
        <taxon>Gigasporaceae</taxon>
        <taxon>Gigaspora</taxon>
    </lineage>
</organism>
<name>A0ABM8W197_GIGMA</name>
<evidence type="ECO:0000313" key="1">
    <source>
        <dbReference type="EMBL" id="CAG8499085.1"/>
    </source>
</evidence>
<dbReference type="Proteomes" id="UP000789901">
    <property type="component" value="Unassembled WGS sequence"/>
</dbReference>
<reference evidence="1 2" key="1">
    <citation type="submission" date="2021-06" db="EMBL/GenBank/DDBJ databases">
        <authorList>
            <person name="Kallberg Y."/>
            <person name="Tangrot J."/>
            <person name="Rosling A."/>
        </authorList>
    </citation>
    <scope>NUCLEOTIDE SEQUENCE [LARGE SCALE GENOMIC DNA]</scope>
    <source>
        <strain evidence="1 2">120-4 pot B 10/14</strain>
    </source>
</reference>
<evidence type="ECO:0000313" key="2">
    <source>
        <dbReference type="Proteomes" id="UP000789901"/>
    </source>
</evidence>
<comment type="caution">
    <text evidence="1">The sequence shown here is derived from an EMBL/GenBank/DDBJ whole genome shotgun (WGS) entry which is preliminary data.</text>
</comment>